<reference evidence="10 11" key="1">
    <citation type="journal article" date="2019" name="Int. J. Syst. Evol. Microbiol.">
        <title>The Global Catalogue of Microorganisms (GCM) 10K type strain sequencing project: providing services to taxonomists for standard genome sequencing and annotation.</title>
        <authorList>
            <consortium name="The Broad Institute Genomics Platform"/>
            <consortium name="The Broad Institute Genome Sequencing Center for Infectious Disease"/>
            <person name="Wu L."/>
            <person name="Ma J."/>
        </authorList>
    </citation>
    <scope>NUCLEOTIDE SEQUENCE [LARGE SCALE GENOMIC DNA]</scope>
    <source>
        <strain evidence="10 11">JCM 6307</strain>
    </source>
</reference>
<protein>
    <recommendedName>
        <fullName evidence="9">VTT domain-containing protein</fullName>
    </recommendedName>
</protein>
<accession>A0ABN3L719</accession>
<dbReference type="RefSeq" id="WP_344382226.1">
    <property type="nucleotide sequence ID" value="NZ_BAAATA010000006.1"/>
</dbReference>
<feature type="transmembrane region" description="Helical" evidence="8">
    <location>
        <begin position="74"/>
        <end position="96"/>
    </location>
</feature>
<dbReference type="PANTHER" id="PTHR42709:SF6">
    <property type="entry name" value="UNDECAPRENYL PHOSPHATE TRANSPORTER A"/>
    <property type="match status" value="1"/>
</dbReference>
<dbReference type="InterPro" id="IPR051311">
    <property type="entry name" value="DedA_domain"/>
</dbReference>
<sequence length="260" mass="27808">MPFATLASASVAAAAASGAQESVGGGVVGWAAGLMEALGGPGAGLIVALENLFPPLPSELFLPLAGFTAGRGGMSLASALVWTTVGSVVGALVLYWTGALLGPERTRALAARIPLLRAEDIDRNTEWFDRHGSKAVFFGRMVPVFRSFISVPAGIGRMRMPVFLLYTTLGSAVWNTTLVLAGYFLGEQWTLVEQYVGVFSKVVLAAVAVAVVVWGVRRGRSLRRARAARERQEERREERREGRPEHGGDRERERSGGRGD</sequence>
<dbReference type="Pfam" id="PF09335">
    <property type="entry name" value="VTT_dom"/>
    <property type="match status" value="1"/>
</dbReference>
<organism evidence="10 11">
    <name type="scientific">Streptomyces thermolineatus</name>
    <dbReference type="NCBI Taxonomy" id="44033"/>
    <lineage>
        <taxon>Bacteria</taxon>
        <taxon>Bacillati</taxon>
        <taxon>Actinomycetota</taxon>
        <taxon>Actinomycetes</taxon>
        <taxon>Kitasatosporales</taxon>
        <taxon>Streptomycetaceae</taxon>
        <taxon>Streptomyces</taxon>
    </lineage>
</organism>
<evidence type="ECO:0000256" key="6">
    <source>
        <dbReference type="ARBA" id="ARBA00023136"/>
    </source>
</evidence>
<feature type="transmembrane region" description="Helical" evidence="8">
    <location>
        <begin position="198"/>
        <end position="216"/>
    </location>
</feature>
<keyword evidence="6 8" id="KW-0472">Membrane</keyword>
<dbReference type="EMBL" id="BAAATA010000006">
    <property type="protein sequence ID" value="GAA2478986.1"/>
    <property type="molecule type" value="Genomic_DNA"/>
</dbReference>
<dbReference type="PANTHER" id="PTHR42709">
    <property type="entry name" value="ALKALINE PHOSPHATASE LIKE PROTEIN"/>
    <property type="match status" value="1"/>
</dbReference>
<feature type="domain" description="VTT" evidence="9">
    <location>
        <begin position="56"/>
        <end position="183"/>
    </location>
</feature>
<comment type="caution">
    <text evidence="10">The sequence shown here is derived from an EMBL/GenBank/DDBJ whole genome shotgun (WGS) entry which is preliminary data.</text>
</comment>
<dbReference type="Proteomes" id="UP001501358">
    <property type="component" value="Unassembled WGS sequence"/>
</dbReference>
<evidence type="ECO:0000256" key="1">
    <source>
        <dbReference type="ARBA" id="ARBA00004651"/>
    </source>
</evidence>
<keyword evidence="5 8" id="KW-1133">Transmembrane helix</keyword>
<proteinExistence type="inferred from homology"/>
<keyword evidence="11" id="KW-1185">Reference proteome</keyword>
<evidence type="ECO:0000256" key="7">
    <source>
        <dbReference type="SAM" id="MobiDB-lite"/>
    </source>
</evidence>
<feature type="compositionally biased region" description="Basic and acidic residues" evidence="7">
    <location>
        <begin position="227"/>
        <end position="260"/>
    </location>
</feature>
<gene>
    <name evidence="10" type="ORF">GCM10010406_13890</name>
</gene>
<comment type="subcellular location">
    <subcellularLocation>
        <location evidence="1">Cell membrane</location>
        <topology evidence="1">Multi-pass membrane protein</topology>
    </subcellularLocation>
</comment>
<evidence type="ECO:0000256" key="3">
    <source>
        <dbReference type="ARBA" id="ARBA00022475"/>
    </source>
</evidence>
<comment type="similarity">
    <text evidence="2">Belongs to the DedA family.</text>
</comment>
<evidence type="ECO:0000256" key="5">
    <source>
        <dbReference type="ARBA" id="ARBA00022989"/>
    </source>
</evidence>
<evidence type="ECO:0000313" key="11">
    <source>
        <dbReference type="Proteomes" id="UP001501358"/>
    </source>
</evidence>
<evidence type="ECO:0000256" key="8">
    <source>
        <dbReference type="SAM" id="Phobius"/>
    </source>
</evidence>
<feature type="region of interest" description="Disordered" evidence="7">
    <location>
        <begin position="226"/>
        <end position="260"/>
    </location>
</feature>
<keyword evidence="3" id="KW-1003">Cell membrane</keyword>
<evidence type="ECO:0000256" key="4">
    <source>
        <dbReference type="ARBA" id="ARBA00022692"/>
    </source>
</evidence>
<evidence type="ECO:0000256" key="2">
    <source>
        <dbReference type="ARBA" id="ARBA00010792"/>
    </source>
</evidence>
<name>A0ABN3L719_9ACTN</name>
<dbReference type="InterPro" id="IPR032816">
    <property type="entry name" value="VTT_dom"/>
</dbReference>
<evidence type="ECO:0000313" key="10">
    <source>
        <dbReference type="EMBL" id="GAA2478986.1"/>
    </source>
</evidence>
<evidence type="ECO:0000259" key="9">
    <source>
        <dbReference type="Pfam" id="PF09335"/>
    </source>
</evidence>
<feature type="transmembrane region" description="Helical" evidence="8">
    <location>
        <begin position="163"/>
        <end position="186"/>
    </location>
</feature>
<keyword evidence="4 8" id="KW-0812">Transmembrane</keyword>